<feature type="region of interest" description="Disordered" evidence="4">
    <location>
        <begin position="158"/>
        <end position="288"/>
    </location>
</feature>
<proteinExistence type="predicted"/>
<feature type="compositionally biased region" description="Acidic residues" evidence="4">
    <location>
        <begin position="123"/>
        <end position="135"/>
    </location>
</feature>
<dbReference type="InterPro" id="IPR006709">
    <property type="entry name" value="SSU_processome_Utp14"/>
</dbReference>
<feature type="compositionally biased region" description="Basic and acidic residues" evidence="4">
    <location>
        <begin position="483"/>
        <end position="492"/>
    </location>
</feature>
<feature type="region of interest" description="Disordered" evidence="4">
    <location>
        <begin position="358"/>
        <end position="390"/>
    </location>
</feature>
<feature type="compositionally biased region" description="Polar residues" evidence="4">
    <location>
        <begin position="362"/>
        <end position="383"/>
    </location>
</feature>
<gene>
    <name evidence="5" type="ORF">KGF56_000179</name>
</gene>
<keyword evidence="2" id="KW-0597">Phosphoprotein</keyword>
<feature type="compositionally biased region" description="Basic and acidic residues" evidence="4">
    <location>
        <begin position="29"/>
        <end position="43"/>
    </location>
</feature>
<feature type="compositionally biased region" description="Basic and acidic residues" evidence="4">
    <location>
        <begin position="257"/>
        <end position="280"/>
    </location>
</feature>
<dbReference type="PANTHER" id="PTHR14150">
    <property type="entry name" value="U3 SMALL NUCLEOLAR RNA-ASSOCIATED PROTEIN 14"/>
    <property type="match status" value="1"/>
</dbReference>
<feature type="compositionally biased region" description="Basic and acidic residues" evidence="4">
    <location>
        <begin position="666"/>
        <end position="689"/>
    </location>
</feature>
<dbReference type="PANTHER" id="PTHR14150:SF12">
    <property type="entry name" value="U3 SMALL NUCLEOLAR RNA-ASSOCIATED PROTEIN 14 HOMOLOG A"/>
    <property type="match status" value="1"/>
</dbReference>
<feature type="region of interest" description="Disordered" evidence="4">
    <location>
        <begin position="72"/>
        <end position="146"/>
    </location>
</feature>
<organism evidence="5 6">
    <name type="scientific">Candida oxycetoniae</name>
    <dbReference type="NCBI Taxonomy" id="497107"/>
    <lineage>
        <taxon>Eukaryota</taxon>
        <taxon>Fungi</taxon>
        <taxon>Dikarya</taxon>
        <taxon>Ascomycota</taxon>
        <taxon>Saccharomycotina</taxon>
        <taxon>Pichiomycetes</taxon>
        <taxon>Debaryomycetaceae</taxon>
        <taxon>Candida/Lodderomyces clade</taxon>
        <taxon>Candida</taxon>
    </lineage>
</organism>
<keyword evidence="3" id="KW-0539">Nucleus</keyword>
<feature type="compositionally biased region" description="Acidic residues" evidence="4">
    <location>
        <begin position="541"/>
        <end position="554"/>
    </location>
</feature>
<feature type="compositionally biased region" description="Basic residues" evidence="4">
    <location>
        <begin position="1"/>
        <end position="14"/>
    </location>
</feature>
<feature type="compositionally biased region" description="Acidic residues" evidence="4">
    <location>
        <begin position="72"/>
        <end position="95"/>
    </location>
</feature>
<protein>
    <recommendedName>
        <fullName evidence="7">U3 small nucleolar RNA-associated protein 14</fullName>
    </recommendedName>
</protein>
<evidence type="ECO:0000256" key="3">
    <source>
        <dbReference type="ARBA" id="ARBA00023242"/>
    </source>
</evidence>
<dbReference type="EMBL" id="JAHUZD010000019">
    <property type="protein sequence ID" value="KAI3406887.2"/>
    <property type="molecule type" value="Genomic_DNA"/>
</dbReference>
<feature type="compositionally biased region" description="Acidic residues" evidence="4">
    <location>
        <begin position="199"/>
        <end position="234"/>
    </location>
</feature>
<keyword evidence="6" id="KW-1185">Reference proteome</keyword>
<evidence type="ECO:0000256" key="4">
    <source>
        <dbReference type="SAM" id="MobiDB-lite"/>
    </source>
</evidence>
<reference evidence="5" key="1">
    <citation type="journal article" date="2022" name="DNA Res.">
        <title>Genome analysis of five recently described species of the CUG-Ser clade uncovers Candida theae as a new hybrid lineage with pathogenic potential in the Candida parapsilosis species complex.</title>
        <authorList>
            <person name="Mixao V."/>
            <person name="Del Olmo V."/>
            <person name="Hegedusova E."/>
            <person name="Saus E."/>
            <person name="Pryszcz L."/>
            <person name="Cillingova A."/>
            <person name="Nosek J."/>
            <person name="Gabaldon T."/>
        </authorList>
    </citation>
    <scope>NUCLEOTIDE SEQUENCE</scope>
    <source>
        <strain evidence="5">CBS 10844</strain>
    </source>
</reference>
<accession>A0AAI9T1T9</accession>
<dbReference type="Proteomes" id="UP001202479">
    <property type="component" value="Unassembled WGS sequence"/>
</dbReference>
<evidence type="ECO:0000256" key="1">
    <source>
        <dbReference type="ARBA" id="ARBA00004604"/>
    </source>
</evidence>
<dbReference type="GO" id="GO:0032040">
    <property type="term" value="C:small-subunit processome"/>
    <property type="evidence" value="ECO:0007669"/>
    <property type="project" value="InterPro"/>
</dbReference>
<feature type="compositionally biased region" description="Basic and acidic residues" evidence="4">
    <location>
        <begin position="514"/>
        <end position="540"/>
    </location>
</feature>
<evidence type="ECO:0000256" key="2">
    <source>
        <dbReference type="ARBA" id="ARBA00022553"/>
    </source>
</evidence>
<name>A0AAI9T1T9_9ASCO</name>
<feature type="compositionally biased region" description="Acidic residues" evidence="4">
    <location>
        <begin position="180"/>
        <end position="192"/>
    </location>
</feature>
<dbReference type="GO" id="GO:0006364">
    <property type="term" value="P:rRNA processing"/>
    <property type="evidence" value="ECO:0007669"/>
    <property type="project" value="InterPro"/>
</dbReference>
<evidence type="ECO:0008006" key="7">
    <source>
        <dbReference type="Google" id="ProtNLM"/>
    </source>
</evidence>
<evidence type="ECO:0000313" key="5">
    <source>
        <dbReference type="EMBL" id="KAI3406887.2"/>
    </source>
</evidence>
<feature type="region of interest" description="Disordered" evidence="4">
    <location>
        <begin position="449"/>
        <end position="568"/>
    </location>
</feature>
<feature type="compositionally biased region" description="Basic residues" evidence="4">
    <location>
        <begin position="449"/>
        <end position="461"/>
    </location>
</feature>
<dbReference type="GeneID" id="73377796"/>
<feature type="region of interest" description="Disordered" evidence="4">
    <location>
        <begin position="1"/>
        <end position="55"/>
    </location>
</feature>
<feature type="region of interest" description="Disordered" evidence="4">
    <location>
        <begin position="666"/>
        <end position="711"/>
    </location>
</feature>
<dbReference type="RefSeq" id="XP_049182632.1">
    <property type="nucleotide sequence ID" value="XM_049322949.1"/>
</dbReference>
<feature type="compositionally biased region" description="Basic and acidic residues" evidence="4">
    <location>
        <begin position="113"/>
        <end position="122"/>
    </location>
</feature>
<feature type="compositionally biased region" description="Basic and acidic residues" evidence="4">
    <location>
        <begin position="555"/>
        <end position="568"/>
    </location>
</feature>
<comment type="subcellular location">
    <subcellularLocation>
        <location evidence="1">Nucleus</location>
        <location evidence="1">Nucleolus</location>
    </subcellularLocation>
</comment>
<feature type="compositionally biased region" description="Acidic residues" evidence="4">
    <location>
        <begin position="469"/>
        <end position="482"/>
    </location>
</feature>
<sequence>MTRKNKGKSRKSNKSRSSQKVIDAYQIAERQEYRNKHGDHQGQDEDEGNYANDLAFEEGILDARKLLKDGQEEEDLLDEEIDSDEALGSDDDYDVLDSKISQSIRDRAKRMKIGQERERESESESEDEEAYDSIDESQLVTLSEAWDMDDRDLALYQGKEKNDIVLNDDWNSEISSSGESSDEEDGVEEDWGETSRNLEEEEEEEEKEEEEDDDEEEEEDDDEEEEEEETDEEDIFAHDSADDEDINLTKTARQLKKKSDSLKPKERKKFITENRDEHEFNVPSGGQSLSLEDMMRAVKGNAGDAILIDTNSKVIATPLPKRIQQRNDRGAAYDLAKKEVSKWTDTVQQNRQAEVLKFPMQQPDSFTSDDANTFRTGPNQKPSSELEKKVNDVLTKSSLLDDKKEATFEEIAVAKLSAEELSKRTNEFRLMRELMFREERRAKRLKKIKSKQYHKIKKRERLRNQNLVEEAEGISDNDEEDNDRNRAQERMSLKHKTQSKWAQSMIKSGLSKDASNREELEEMLRQGEKLREKQLGRKNGEDDENEDDGVDDIERDYANDEEKIDRSKLGKGIMAMDFMKNAERRKREENIKMIEQLRRFENGEDDGLALFEEDNGAVNLTKNQGRRVYNPIAIDNSSISEQVLNEVEDDNAKNLAKKVNKVKVVVQEDSKKQDPNEGEKVEHADDDKFSFNPWLSIGSEATPSEPKQKSNKVFVVDENSSKFEKAAAKIAKQNLKKHKAAKVLIDTNDTLAVNDIHNDDDNNVSDVENAAVPQMFKQKDLIKEAFVGDDVITEFENEKKRIIEDEDDKEEDVTLPGWGDWVGGKSKPNSKKRKIIKKIDGVMQRDKRKDKNLKNVIINEKVNKKNLKYQSTDVPYPFETREQYERSLRMPIGQEWTSKETHQRLTMPRIITKQGMVIDPLKAPFK</sequence>
<dbReference type="AlphaFoldDB" id="A0AAI9T1T9"/>
<dbReference type="Pfam" id="PF04615">
    <property type="entry name" value="Utp14"/>
    <property type="match status" value="1"/>
</dbReference>
<evidence type="ECO:0000313" key="6">
    <source>
        <dbReference type="Proteomes" id="UP001202479"/>
    </source>
</evidence>
<comment type="caution">
    <text evidence="5">The sequence shown here is derived from an EMBL/GenBank/DDBJ whole genome shotgun (WGS) entry which is preliminary data.</text>
</comment>